<dbReference type="RefSeq" id="WP_169682077.1">
    <property type="nucleotide sequence ID" value="NZ_JABBNU010000007.1"/>
</dbReference>
<dbReference type="Proteomes" id="UP000559010">
    <property type="component" value="Unassembled WGS sequence"/>
</dbReference>
<dbReference type="EMBL" id="JABBNU010000007">
    <property type="protein sequence ID" value="NMM49218.1"/>
    <property type="molecule type" value="Genomic_DNA"/>
</dbReference>
<evidence type="ECO:0000259" key="1">
    <source>
        <dbReference type="Pfam" id="PF03724"/>
    </source>
</evidence>
<accession>A0A848J1J2</accession>
<dbReference type="Pfam" id="PF03724">
    <property type="entry name" value="META"/>
    <property type="match status" value="1"/>
</dbReference>
<keyword evidence="3" id="KW-1185">Reference proteome</keyword>
<proteinExistence type="predicted"/>
<dbReference type="PANTHER" id="PTHR35535:SF1">
    <property type="entry name" value="HEAT SHOCK PROTEIN HSLJ"/>
    <property type="match status" value="1"/>
</dbReference>
<gene>
    <name evidence="2" type="ORF">HH304_12475</name>
</gene>
<dbReference type="AlphaFoldDB" id="A0A848J1J2"/>
<dbReference type="Gene3D" id="2.40.128.640">
    <property type="match status" value="1"/>
</dbReference>
<organism evidence="2 3">
    <name type="scientific">Marinigracilibium pacificum</name>
    <dbReference type="NCBI Taxonomy" id="2729599"/>
    <lineage>
        <taxon>Bacteria</taxon>
        <taxon>Pseudomonadati</taxon>
        <taxon>Bacteroidota</taxon>
        <taxon>Cytophagia</taxon>
        <taxon>Cytophagales</taxon>
        <taxon>Flammeovirgaceae</taxon>
        <taxon>Marinigracilibium</taxon>
    </lineage>
</organism>
<dbReference type="Gene3D" id="2.40.128.270">
    <property type="match status" value="1"/>
</dbReference>
<dbReference type="InterPro" id="IPR038670">
    <property type="entry name" value="HslJ-like_sf"/>
</dbReference>
<dbReference type="InterPro" id="IPR053147">
    <property type="entry name" value="Hsp_HslJ-like"/>
</dbReference>
<feature type="domain" description="DUF306" evidence="1">
    <location>
        <begin position="252"/>
        <end position="353"/>
    </location>
</feature>
<evidence type="ECO:0000313" key="2">
    <source>
        <dbReference type="EMBL" id="NMM49218.1"/>
    </source>
</evidence>
<name>A0A848J1J2_9BACT</name>
<comment type="caution">
    <text evidence="2">The sequence shown here is derived from an EMBL/GenBank/DDBJ whole genome shotgun (WGS) entry which is preliminary data.</text>
</comment>
<protein>
    <submittedName>
        <fullName evidence="2">META domain-containing protein</fullName>
    </submittedName>
</protein>
<sequence>MSKINILLLLIIMLSCKSVDKSGNFTESQFFGTWIGAVATDEAEPFRYELTLESEKNFHEVIILEDKKNNEIISDGKWSINNGKIELTKEGENTKTFKIEENSLKLIWDSGNDVEKENIILTRLSNKIRKPNYYIDKAIKGIDFTGSGHSPDWTLDIDFEKNITISYPDAGINYSTPVTKNSGDESGNTLIFVSETPKGQLTLTLNKTECFDDQLKESFEYSVTVTLKLISMDQPLTLEGCGNFLADYKLHDIWVLRSVNKKSLDPGIVFKQSPYLEFNLTNKVLFGFTGCNRVKGELSFNHHSLSIHKLAGTKMTCQAEALETQFTEILTSGLLRYSFNNNELILENSRGSLEFKKAD</sequence>
<reference evidence="2 3" key="1">
    <citation type="submission" date="2020-04" db="EMBL/GenBank/DDBJ databases">
        <title>Flammeovirgaceae bacterium KN852 isolated from deep sea.</title>
        <authorList>
            <person name="Zhang D.-C."/>
        </authorList>
    </citation>
    <scope>NUCLEOTIDE SEQUENCE [LARGE SCALE GENOMIC DNA]</scope>
    <source>
        <strain evidence="2 3">KN852</strain>
    </source>
</reference>
<evidence type="ECO:0000313" key="3">
    <source>
        <dbReference type="Proteomes" id="UP000559010"/>
    </source>
</evidence>
<dbReference type="PROSITE" id="PS51257">
    <property type="entry name" value="PROKAR_LIPOPROTEIN"/>
    <property type="match status" value="1"/>
</dbReference>
<dbReference type="InterPro" id="IPR005184">
    <property type="entry name" value="DUF306_Meta_HslJ"/>
</dbReference>
<dbReference type="PANTHER" id="PTHR35535">
    <property type="entry name" value="HEAT SHOCK PROTEIN HSLJ"/>
    <property type="match status" value="1"/>
</dbReference>
<dbReference type="InterPro" id="IPR007298">
    <property type="entry name" value="Cu-R_lipoprotein_NlpE"/>
</dbReference>
<dbReference type="Pfam" id="PF04170">
    <property type="entry name" value="NlpE"/>
    <property type="match status" value="1"/>
</dbReference>